<organism evidence="5 6">
    <name type="scientific">Novibacillus thermophilus</name>
    <dbReference type="NCBI Taxonomy" id="1471761"/>
    <lineage>
        <taxon>Bacteria</taxon>
        <taxon>Bacillati</taxon>
        <taxon>Bacillota</taxon>
        <taxon>Bacilli</taxon>
        <taxon>Bacillales</taxon>
        <taxon>Thermoactinomycetaceae</taxon>
        <taxon>Novibacillus</taxon>
    </lineage>
</organism>
<dbReference type="SMART" id="SM00967">
    <property type="entry name" value="SpoU_sub_bind"/>
    <property type="match status" value="1"/>
</dbReference>
<dbReference type="Pfam" id="PF00588">
    <property type="entry name" value="SpoU_methylase"/>
    <property type="match status" value="1"/>
</dbReference>
<dbReference type="InterPro" id="IPR029064">
    <property type="entry name" value="Ribosomal_eL30-like_sf"/>
</dbReference>
<dbReference type="Gene3D" id="3.30.1330.30">
    <property type="match status" value="1"/>
</dbReference>
<dbReference type="SUPFAM" id="SSF55315">
    <property type="entry name" value="L30e-like"/>
    <property type="match status" value="1"/>
</dbReference>
<dbReference type="PANTHER" id="PTHR43191:SF2">
    <property type="entry name" value="RRNA METHYLTRANSFERASE 3, MITOCHONDRIAL"/>
    <property type="match status" value="1"/>
</dbReference>
<dbReference type="RefSeq" id="WP_228441634.1">
    <property type="nucleotide sequence ID" value="NZ_CP019699.1"/>
</dbReference>
<evidence type="ECO:0000259" key="4">
    <source>
        <dbReference type="SMART" id="SM00967"/>
    </source>
</evidence>
<evidence type="ECO:0000256" key="3">
    <source>
        <dbReference type="ARBA" id="ARBA00022679"/>
    </source>
</evidence>
<accession>A0A1U9KBG8</accession>
<dbReference type="GO" id="GO:0006396">
    <property type="term" value="P:RNA processing"/>
    <property type="evidence" value="ECO:0007669"/>
    <property type="project" value="InterPro"/>
</dbReference>
<dbReference type="InterPro" id="IPR001537">
    <property type="entry name" value="SpoU_MeTrfase"/>
</dbReference>
<dbReference type="InterPro" id="IPR053888">
    <property type="entry name" value="MRM3-like_sub_bind"/>
</dbReference>
<protein>
    <recommendedName>
        <fullName evidence="4">RNA 2-O ribose methyltransferase substrate binding domain-containing protein</fullName>
    </recommendedName>
</protein>
<dbReference type="InterPro" id="IPR029026">
    <property type="entry name" value="tRNA_m1G_MTases_N"/>
</dbReference>
<evidence type="ECO:0000256" key="1">
    <source>
        <dbReference type="ARBA" id="ARBA00007228"/>
    </source>
</evidence>
<dbReference type="GO" id="GO:0003723">
    <property type="term" value="F:RNA binding"/>
    <property type="evidence" value="ECO:0007669"/>
    <property type="project" value="InterPro"/>
</dbReference>
<dbReference type="STRING" id="1471761.B0W44_03105"/>
<dbReference type="AlphaFoldDB" id="A0A1U9KBG8"/>
<dbReference type="CDD" id="cd18095">
    <property type="entry name" value="SpoU-like_rRNA-MTase"/>
    <property type="match status" value="1"/>
</dbReference>
<evidence type="ECO:0000256" key="2">
    <source>
        <dbReference type="ARBA" id="ARBA00022603"/>
    </source>
</evidence>
<name>A0A1U9KBG8_9BACL</name>
<dbReference type="InterPro" id="IPR013123">
    <property type="entry name" value="SpoU_subst-bd"/>
</dbReference>
<dbReference type="SUPFAM" id="SSF75217">
    <property type="entry name" value="alpha/beta knot"/>
    <property type="match status" value="1"/>
</dbReference>
<keyword evidence="2" id="KW-0489">Methyltransferase</keyword>
<reference evidence="5 6" key="1">
    <citation type="journal article" date="2015" name="Int. J. Syst. Evol. Microbiol.">
        <title>Novibacillus thermophilus gen. nov., sp. nov., a Gram-staining-negative and moderately thermophilic member of the family Thermoactinomycetaceae.</title>
        <authorList>
            <person name="Yang G."/>
            <person name="Chen J."/>
            <person name="Zhou S."/>
        </authorList>
    </citation>
    <scope>NUCLEOTIDE SEQUENCE [LARGE SCALE GENOMIC DNA]</scope>
    <source>
        <strain evidence="5 6">SG-1</strain>
    </source>
</reference>
<comment type="similarity">
    <text evidence="1">Belongs to the class IV-like SAM-binding methyltransferase superfamily. RNA methyltransferase TrmH family.</text>
</comment>
<feature type="domain" description="RNA 2-O ribose methyltransferase substrate binding" evidence="4">
    <location>
        <begin position="34"/>
        <end position="107"/>
    </location>
</feature>
<evidence type="ECO:0000313" key="5">
    <source>
        <dbReference type="EMBL" id="AQS57372.1"/>
    </source>
</evidence>
<sequence length="267" mass="29574">MNTVDISSPHNRTLKQWRKLQHSRKERYRRRQLLIEGEKLFTEARKAGCQFHAVLCAETRSLSDEWWDWVRREGIPVYVLSPPLFRDLMETDTPQGTGAVVDMPQAASFDLHKQNSLVLLLDRIQDPGNLGTLLRTAAAAGVTFVGLGKGTVDPYNPKVVRSAAGAIFRIPFQQVDLAEWITRYQAVGGQVVGTAADAGELYHAVRYPERVALLLGNEGNGLASELRRMSDRNVQIPLAEGAESLNVSVAGAVLLYEIVRQRGGVSK</sequence>
<dbReference type="EMBL" id="CP019699">
    <property type="protein sequence ID" value="AQS57372.1"/>
    <property type="molecule type" value="Genomic_DNA"/>
</dbReference>
<dbReference type="InterPro" id="IPR051259">
    <property type="entry name" value="rRNA_Methyltransferase"/>
</dbReference>
<dbReference type="InterPro" id="IPR029028">
    <property type="entry name" value="Alpha/beta_knot_MTases"/>
</dbReference>
<proteinExistence type="inferred from homology"/>
<dbReference type="GO" id="GO:0008173">
    <property type="term" value="F:RNA methyltransferase activity"/>
    <property type="evidence" value="ECO:0007669"/>
    <property type="project" value="InterPro"/>
</dbReference>
<dbReference type="KEGG" id="ntr:B0W44_03105"/>
<dbReference type="GO" id="GO:0032259">
    <property type="term" value="P:methylation"/>
    <property type="evidence" value="ECO:0007669"/>
    <property type="project" value="UniProtKB-KW"/>
</dbReference>
<gene>
    <name evidence="5" type="ORF">B0W44_03105</name>
</gene>
<keyword evidence="6" id="KW-1185">Reference proteome</keyword>
<dbReference type="GO" id="GO:0005737">
    <property type="term" value="C:cytoplasm"/>
    <property type="evidence" value="ECO:0007669"/>
    <property type="project" value="UniProtKB-ARBA"/>
</dbReference>
<dbReference type="Pfam" id="PF22435">
    <property type="entry name" value="MRM3-like_sub_bind"/>
    <property type="match status" value="1"/>
</dbReference>
<dbReference type="Proteomes" id="UP000188603">
    <property type="component" value="Chromosome"/>
</dbReference>
<evidence type="ECO:0000313" key="6">
    <source>
        <dbReference type="Proteomes" id="UP000188603"/>
    </source>
</evidence>
<dbReference type="Gene3D" id="3.40.1280.10">
    <property type="match status" value="1"/>
</dbReference>
<dbReference type="PANTHER" id="PTHR43191">
    <property type="entry name" value="RRNA METHYLTRANSFERASE 3"/>
    <property type="match status" value="1"/>
</dbReference>
<keyword evidence="3" id="KW-0808">Transferase</keyword>